<reference evidence="2" key="1">
    <citation type="submission" date="2020-04" db="EMBL/GenBank/DDBJ databases">
        <title>Hybrid Assembly of Korean Phytophthora infestans isolates.</title>
        <authorList>
            <person name="Prokchorchik M."/>
            <person name="Lee Y."/>
            <person name="Seo J."/>
            <person name="Cho J.-H."/>
            <person name="Park Y.-E."/>
            <person name="Jang D.-C."/>
            <person name="Im J.-S."/>
            <person name="Choi J.-G."/>
            <person name="Park H.-J."/>
            <person name="Lee G.-B."/>
            <person name="Lee Y.-G."/>
            <person name="Hong S.-Y."/>
            <person name="Cho K."/>
            <person name="Sohn K.H."/>
        </authorList>
    </citation>
    <scope>NUCLEOTIDE SEQUENCE</scope>
    <source>
        <strain evidence="2">KR_1_A1</strain>
    </source>
</reference>
<comment type="caution">
    <text evidence="2">The sequence shown here is derived from an EMBL/GenBank/DDBJ whole genome shotgun (WGS) entry which is preliminary data.</text>
</comment>
<gene>
    <name evidence="2" type="ORF">GN244_ATG09596</name>
</gene>
<accession>A0A833WDK0</accession>
<dbReference type="EMBL" id="WSZM01000204">
    <property type="protein sequence ID" value="KAF4038287.1"/>
    <property type="molecule type" value="Genomic_DNA"/>
</dbReference>
<evidence type="ECO:0000313" key="3">
    <source>
        <dbReference type="Proteomes" id="UP000602510"/>
    </source>
</evidence>
<evidence type="ECO:0000313" key="2">
    <source>
        <dbReference type="EMBL" id="KAF4038287.1"/>
    </source>
</evidence>
<keyword evidence="3" id="KW-1185">Reference proteome</keyword>
<dbReference type="Proteomes" id="UP000602510">
    <property type="component" value="Unassembled WGS sequence"/>
</dbReference>
<protein>
    <submittedName>
        <fullName evidence="2">Uncharacterized protein</fullName>
    </submittedName>
</protein>
<dbReference type="AlphaFoldDB" id="A0A833WDK0"/>
<name>A0A833WDK0_PHYIN</name>
<evidence type="ECO:0000256" key="1">
    <source>
        <dbReference type="SAM" id="MobiDB-lite"/>
    </source>
</evidence>
<feature type="region of interest" description="Disordered" evidence="1">
    <location>
        <begin position="76"/>
        <end position="115"/>
    </location>
</feature>
<organism evidence="2 3">
    <name type="scientific">Phytophthora infestans</name>
    <name type="common">Potato late blight agent</name>
    <name type="synonym">Botrytis infestans</name>
    <dbReference type="NCBI Taxonomy" id="4787"/>
    <lineage>
        <taxon>Eukaryota</taxon>
        <taxon>Sar</taxon>
        <taxon>Stramenopiles</taxon>
        <taxon>Oomycota</taxon>
        <taxon>Peronosporomycetes</taxon>
        <taxon>Peronosporales</taxon>
        <taxon>Peronosporaceae</taxon>
        <taxon>Phytophthora</taxon>
    </lineage>
</organism>
<feature type="compositionally biased region" description="Basic and acidic residues" evidence="1">
    <location>
        <begin position="78"/>
        <end position="90"/>
    </location>
</feature>
<proteinExistence type="predicted"/>
<sequence length="115" mass="12772">MTTAASSGPRSLPKIYSRLKTLTQLTNTSVRGLHTGNFVARSELRWKSFDGQDSPNSARNRAMATVTESAELFMEKTCSSDKTRETKSRDLATTARHRGKDHSTFSQFGTCPVRD</sequence>